<evidence type="ECO:0000259" key="2">
    <source>
        <dbReference type="Pfam" id="PF08402"/>
    </source>
</evidence>
<proteinExistence type="predicted"/>
<dbReference type="InterPro" id="IPR013611">
    <property type="entry name" value="Transp-assoc_OB_typ2"/>
</dbReference>
<dbReference type="InterPro" id="IPR008995">
    <property type="entry name" value="Mo/tungstate-bd_C_term_dom"/>
</dbReference>
<dbReference type="GO" id="GO:0005524">
    <property type="term" value="F:ATP binding"/>
    <property type="evidence" value="ECO:0007669"/>
    <property type="project" value="InterPro"/>
</dbReference>
<evidence type="ECO:0000256" key="1">
    <source>
        <dbReference type="SAM" id="MobiDB-lite"/>
    </source>
</evidence>
<sequence length="113" mass="12207">MEFAERSDAGEVITLKAGGRLFTATAHPGTARPGARKGAIRPDDLMVSGDTSGDMANALPGIIKVSTYLGRSYQYVIETELGDFTANQEMETPYLSGQRVNLIFPQDKLVLVE</sequence>
<feature type="domain" description="Transport-associated OB type 2" evidence="2">
    <location>
        <begin position="39"/>
        <end position="111"/>
    </location>
</feature>
<comment type="caution">
    <text evidence="3">The sequence shown here is derived from an EMBL/GenBank/DDBJ whole genome shotgun (WGS) entry which is preliminary data.</text>
</comment>
<dbReference type="GO" id="GO:0022857">
    <property type="term" value="F:transmembrane transporter activity"/>
    <property type="evidence" value="ECO:0007669"/>
    <property type="project" value="InterPro"/>
</dbReference>
<dbReference type="Proteomes" id="UP000774804">
    <property type="component" value="Unassembled WGS sequence"/>
</dbReference>
<evidence type="ECO:0000313" key="4">
    <source>
        <dbReference type="Proteomes" id="UP000774804"/>
    </source>
</evidence>
<dbReference type="EMBL" id="RCMI01006651">
    <property type="protein sequence ID" value="KAG2850707.1"/>
    <property type="molecule type" value="Genomic_DNA"/>
</dbReference>
<dbReference type="Pfam" id="PF08402">
    <property type="entry name" value="TOBE_2"/>
    <property type="match status" value="1"/>
</dbReference>
<protein>
    <recommendedName>
        <fullName evidence="2">Transport-associated OB type 2 domain-containing protein</fullName>
    </recommendedName>
</protein>
<evidence type="ECO:0000313" key="3">
    <source>
        <dbReference type="EMBL" id="KAG2850707.1"/>
    </source>
</evidence>
<accession>A0A8T0YGW5</accession>
<name>A0A8T0YGW5_9STRA</name>
<feature type="region of interest" description="Disordered" evidence="1">
    <location>
        <begin position="26"/>
        <end position="46"/>
    </location>
</feature>
<reference evidence="3" key="1">
    <citation type="submission" date="2018-10" db="EMBL/GenBank/DDBJ databases">
        <title>Effector identification in a new, highly contiguous assembly of the strawberry crown rot pathogen Phytophthora cactorum.</title>
        <authorList>
            <person name="Armitage A.D."/>
            <person name="Nellist C.F."/>
            <person name="Bates H."/>
            <person name="Vickerstaff R.J."/>
            <person name="Harrison R.J."/>
        </authorList>
    </citation>
    <scope>NUCLEOTIDE SEQUENCE</scope>
    <source>
        <strain evidence="3">4032</strain>
    </source>
</reference>
<organism evidence="3 4">
    <name type="scientific">Phytophthora cactorum</name>
    <dbReference type="NCBI Taxonomy" id="29920"/>
    <lineage>
        <taxon>Eukaryota</taxon>
        <taxon>Sar</taxon>
        <taxon>Stramenopiles</taxon>
        <taxon>Oomycota</taxon>
        <taxon>Peronosporomycetes</taxon>
        <taxon>Peronosporales</taxon>
        <taxon>Peronosporaceae</taxon>
        <taxon>Phytophthora</taxon>
    </lineage>
</organism>
<dbReference type="AlphaFoldDB" id="A0A8T0YGW5"/>
<dbReference type="GO" id="GO:0043190">
    <property type="term" value="C:ATP-binding cassette (ABC) transporter complex"/>
    <property type="evidence" value="ECO:0007669"/>
    <property type="project" value="InterPro"/>
</dbReference>
<dbReference type="SUPFAM" id="SSF50331">
    <property type="entry name" value="MOP-like"/>
    <property type="match status" value="1"/>
</dbReference>
<gene>
    <name evidence="3" type="ORF">PC115_g26048</name>
</gene>